<evidence type="ECO:0000313" key="2">
    <source>
        <dbReference type="EMBL" id="ETI41817.1"/>
    </source>
</evidence>
<protein>
    <submittedName>
        <fullName evidence="2">Uncharacterized protein</fullName>
    </submittedName>
</protein>
<sequence>MTRATTPVDHIARKQQHVLWNFYRKVSTLGLRSGLWNGQVEGSVSYTPVTRFSRVGIAVTLQSPFSSMFANHLVTIAPHAAVIVSPVDHSSQQRSSSTTGNSSRHTKKQRAKSEDLNSNNNKKEAATSRYSS</sequence>
<feature type="compositionally biased region" description="Polar residues" evidence="1">
    <location>
        <begin position="88"/>
        <end position="103"/>
    </location>
</feature>
<comment type="caution">
    <text evidence="2">The sequence shown here is derived from an EMBL/GenBank/DDBJ whole genome shotgun (WGS) entry which is preliminary data.</text>
</comment>
<feature type="region of interest" description="Disordered" evidence="1">
    <location>
        <begin position="86"/>
        <end position="132"/>
    </location>
</feature>
<dbReference type="HOGENOM" id="CLU_1921254_0_0_1"/>
<evidence type="ECO:0000313" key="3">
    <source>
        <dbReference type="Proteomes" id="UP000018721"/>
    </source>
</evidence>
<reference evidence="2 3" key="1">
    <citation type="submission" date="2013-11" db="EMBL/GenBank/DDBJ databases">
        <title>The Genome Sequence of Phytophthora parasitica P1569.</title>
        <authorList>
            <consortium name="The Broad Institute Genomics Platform"/>
            <person name="Russ C."/>
            <person name="Tyler B."/>
            <person name="Panabieres F."/>
            <person name="Shan W."/>
            <person name="Tripathy S."/>
            <person name="Grunwald N."/>
            <person name="Machado M."/>
            <person name="Johnson C.S."/>
            <person name="Arredondo F."/>
            <person name="Hong C."/>
            <person name="Coffey M."/>
            <person name="Young S.K."/>
            <person name="Zeng Q."/>
            <person name="Gargeya S."/>
            <person name="Fitzgerald M."/>
            <person name="Abouelleil A."/>
            <person name="Alvarado L."/>
            <person name="Chapman S.B."/>
            <person name="Gainer-Dewar J."/>
            <person name="Goldberg J."/>
            <person name="Griggs A."/>
            <person name="Gujja S."/>
            <person name="Hansen M."/>
            <person name="Howarth C."/>
            <person name="Imamovic A."/>
            <person name="Ireland A."/>
            <person name="Larimer J."/>
            <person name="McCowan C."/>
            <person name="Murphy C."/>
            <person name="Pearson M."/>
            <person name="Poon T.W."/>
            <person name="Priest M."/>
            <person name="Roberts A."/>
            <person name="Saif S."/>
            <person name="Shea T."/>
            <person name="Sykes S."/>
            <person name="Wortman J."/>
            <person name="Nusbaum C."/>
            <person name="Birren B."/>
        </authorList>
    </citation>
    <scope>NUCLEOTIDE SEQUENCE [LARGE SCALE GENOMIC DNA]</scope>
    <source>
        <strain evidence="2 3">P1569</strain>
    </source>
</reference>
<keyword evidence="3" id="KW-1185">Reference proteome</keyword>
<gene>
    <name evidence="2" type="ORF">F443_12987</name>
</gene>
<dbReference type="AlphaFoldDB" id="V9EUS4"/>
<proteinExistence type="predicted"/>
<feature type="compositionally biased region" description="Basic and acidic residues" evidence="1">
    <location>
        <begin position="111"/>
        <end position="126"/>
    </location>
</feature>
<dbReference type="eggNOG" id="ENOG502RGZT">
    <property type="taxonomic scope" value="Eukaryota"/>
</dbReference>
<dbReference type="EMBL" id="ANIZ01002208">
    <property type="protein sequence ID" value="ETI41817.1"/>
    <property type="molecule type" value="Genomic_DNA"/>
</dbReference>
<dbReference type="Proteomes" id="UP000018721">
    <property type="component" value="Unassembled WGS sequence"/>
</dbReference>
<evidence type="ECO:0000256" key="1">
    <source>
        <dbReference type="SAM" id="MobiDB-lite"/>
    </source>
</evidence>
<name>V9EUS4_PHYNI</name>
<organism evidence="2 3">
    <name type="scientific">Phytophthora nicotianae P1569</name>
    <dbReference type="NCBI Taxonomy" id="1317065"/>
    <lineage>
        <taxon>Eukaryota</taxon>
        <taxon>Sar</taxon>
        <taxon>Stramenopiles</taxon>
        <taxon>Oomycota</taxon>
        <taxon>Peronosporomycetes</taxon>
        <taxon>Peronosporales</taxon>
        <taxon>Peronosporaceae</taxon>
        <taxon>Phytophthora</taxon>
    </lineage>
</organism>
<accession>V9EUS4</accession>